<feature type="transmembrane region" description="Helical" evidence="1">
    <location>
        <begin position="147"/>
        <end position="164"/>
    </location>
</feature>
<feature type="transmembrane region" description="Helical" evidence="1">
    <location>
        <begin position="12"/>
        <end position="33"/>
    </location>
</feature>
<evidence type="ECO:0000256" key="1">
    <source>
        <dbReference type="SAM" id="Phobius"/>
    </source>
</evidence>
<keyword evidence="1" id="KW-0472">Membrane</keyword>
<sequence length="183" mass="19005">MERNTVVRAMHDVGLATWFGGSLMGAIGLNGATAVVSDRSERLRVANAGWGRWAPVSAASIGAFLIGSAGLLTANRKRVAHQQGVGASTAAKAALTAAALAATAYTGVLGARLADAGDVPVEGAVKPDKETPDDVARTQQRLRLMQWVVPAVTGAIVVLTSLHGEQQRPSQVIRGTARKKFSR</sequence>
<name>A0ABP8B7P2_9ACTN</name>
<evidence type="ECO:0000313" key="3">
    <source>
        <dbReference type="Proteomes" id="UP001501251"/>
    </source>
</evidence>
<dbReference type="EMBL" id="BAABAQ010000010">
    <property type="protein sequence ID" value="GAA4200184.1"/>
    <property type="molecule type" value="Genomic_DNA"/>
</dbReference>
<gene>
    <name evidence="2" type="ORF">GCM10022252_53050</name>
</gene>
<keyword evidence="3" id="KW-1185">Reference proteome</keyword>
<dbReference type="RefSeq" id="WP_344920769.1">
    <property type="nucleotide sequence ID" value="NZ_BAABAQ010000010.1"/>
</dbReference>
<feature type="transmembrane region" description="Helical" evidence="1">
    <location>
        <begin position="53"/>
        <end position="74"/>
    </location>
</feature>
<accession>A0ABP8B7P2</accession>
<dbReference type="Proteomes" id="UP001501251">
    <property type="component" value="Unassembled WGS sequence"/>
</dbReference>
<proteinExistence type="predicted"/>
<keyword evidence="1" id="KW-1133">Transmembrane helix</keyword>
<protein>
    <submittedName>
        <fullName evidence="2">Uncharacterized protein</fullName>
    </submittedName>
</protein>
<organism evidence="2 3">
    <name type="scientific">Streptosporangium oxazolinicum</name>
    <dbReference type="NCBI Taxonomy" id="909287"/>
    <lineage>
        <taxon>Bacteria</taxon>
        <taxon>Bacillati</taxon>
        <taxon>Actinomycetota</taxon>
        <taxon>Actinomycetes</taxon>
        <taxon>Streptosporangiales</taxon>
        <taxon>Streptosporangiaceae</taxon>
        <taxon>Streptosporangium</taxon>
    </lineage>
</organism>
<keyword evidence="1" id="KW-0812">Transmembrane</keyword>
<reference evidence="3" key="1">
    <citation type="journal article" date="2019" name="Int. J. Syst. Evol. Microbiol.">
        <title>The Global Catalogue of Microorganisms (GCM) 10K type strain sequencing project: providing services to taxonomists for standard genome sequencing and annotation.</title>
        <authorList>
            <consortium name="The Broad Institute Genomics Platform"/>
            <consortium name="The Broad Institute Genome Sequencing Center for Infectious Disease"/>
            <person name="Wu L."/>
            <person name="Ma J."/>
        </authorList>
    </citation>
    <scope>NUCLEOTIDE SEQUENCE [LARGE SCALE GENOMIC DNA]</scope>
    <source>
        <strain evidence="3">JCM 17388</strain>
    </source>
</reference>
<evidence type="ECO:0000313" key="2">
    <source>
        <dbReference type="EMBL" id="GAA4200184.1"/>
    </source>
</evidence>
<comment type="caution">
    <text evidence="2">The sequence shown here is derived from an EMBL/GenBank/DDBJ whole genome shotgun (WGS) entry which is preliminary data.</text>
</comment>